<evidence type="ECO:0000313" key="2">
    <source>
        <dbReference type="EMBL" id="MDU8885744.1"/>
    </source>
</evidence>
<dbReference type="Gene3D" id="2.50.20.10">
    <property type="entry name" value="Lipoprotein localisation LolA/LolB/LppX"/>
    <property type="match status" value="1"/>
</dbReference>
<reference evidence="2 3" key="1">
    <citation type="submission" date="2023-10" db="EMBL/GenBank/DDBJ databases">
        <title>Marimonas sp. nov. isolated from tidal mud flat.</title>
        <authorList>
            <person name="Jaincy N.J."/>
            <person name="Srinivasan S."/>
            <person name="Lee S.-S."/>
        </authorList>
    </citation>
    <scope>NUCLEOTIDE SEQUENCE [LARGE SCALE GENOMIC DNA]</scope>
    <source>
        <strain evidence="2 3">MJ-SS3</strain>
    </source>
</reference>
<accession>A0ABU3U5R1</accession>
<dbReference type="PANTHER" id="PTHR37507:SF2">
    <property type="entry name" value="SPORULATION PROTEIN YDCC"/>
    <property type="match status" value="1"/>
</dbReference>
<dbReference type="EMBL" id="JAWHTF010000002">
    <property type="protein sequence ID" value="MDU8885744.1"/>
    <property type="molecule type" value="Genomic_DNA"/>
</dbReference>
<dbReference type="RefSeq" id="WP_316661665.1">
    <property type="nucleotide sequence ID" value="NZ_JAWHTF010000002.1"/>
</dbReference>
<dbReference type="PANTHER" id="PTHR37507">
    <property type="entry name" value="SPORULATION PROTEIN YDCC"/>
    <property type="match status" value="1"/>
</dbReference>
<dbReference type="InterPro" id="IPR019207">
    <property type="entry name" value="DUF2092"/>
</dbReference>
<keyword evidence="3" id="KW-1185">Reference proteome</keyword>
<evidence type="ECO:0000313" key="3">
    <source>
        <dbReference type="Proteomes" id="UP001268651"/>
    </source>
</evidence>
<protein>
    <submittedName>
        <fullName evidence="2">DUF2092 domain-containing protein</fullName>
    </submittedName>
</protein>
<dbReference type="SUPFAM" id="SSF89392">
    <property type="entry name" value="Prokaryotic lipoproteins and lipoprotein localization factors"/>
    <property type="match status" value="1"/>
</dbReference>
<sequence>MEKRLLLIVLTFLPFLSFAQESKKIDSTAIFILDKMNDIIGDLESVSFNVATSSDKINVEQNIETHFSTSSVSMVGPDKLMSRTKGDRGNYGIWYDGAFISYYSFDENNYVTLEAPDNIITMIDSMHVKFDFKFPAADFFYPSFTDDIIDAFDTVKYIGKKIVEGEECFHIMATNNEMHVQIWISNDTGMLPKKLLIMDKNENNLQIESTFTDWSLNPNIPESVFDFLPPPNARLISILAKS</sequence>
<dbReference type="InterPro" id="IPR052944">
    <property type="entry name" value="Sporulation_related"/>
</dbReference>
<keyword evidence="1" id="KW-0732">Signal</keyword>
<evidence type="ECO:0000256" key="1">
    <source>
        <dbReference type="ARBA" id="ARBA00022729"/>
    </source>
</evidence>
<proteinExistence type="predicted"/>
<comment type="caution">
    <text evidence="2">The sequence shown here is derived from an EMBL/GenBank/DDBJ whole genome shotgun (WGS) entry which is preliminary data.</text>
</comment>
<gene>
    <name evidence="2" type="ORF">RXV94_06200</name>
</gene>
<organism evidence="2 3">
    <name type="scientific">Gilvirhabdus luticola</name>
    <dbReference type="NCBI Taxonomy" id="3079858"/>
    <lineage>
        <taxon>Bacteria</taxon>
        <taxon>Pseudomonadati</taxon>
        <taxon>Bacteroidota</taxon>
        <taxon>Flavobacteriia</taxon>
        <taxon>Flavobacteriales</taxon>
        <taxon>Flavobacteriaceae</taxon>
        <taxon>Gilvirhabdus</taxon>
    </lineage>
</organism>
<dbReference type="Proteomes" id="UP001268651">
    <property type="component" value="Unassembled WGS sequence"/>
</dbReference>
<dbReference type="Pfam" id="PF09865">
    <property type="entry name" value="DUF2092"/>
    <property type="match status" value="1"/>
</dbReference>
<name>A0ABU3U5R1_9FLAO</name>
<dbReference type="InterPro" id="IPR029046">
    <property type="entry name" value="LolA/LolB/LppX"/>
</dbReference>